<feature type="compositionally biased region" description="Basic and acidic residues" evidence="7">
    <location>
        <begin position="24"/>
        <end position="37"/>
    </location>
</feature>
<evidence type="ECO:0000313" key="9">
    <source>
        <dbReference type="Proteomes" id="UP000250140"/>
    </source>
</evidence>
<evidence type="ECO:0000256" key="2">
    <source>
        <dbReference type="ARBA" id="ARBA00008860"/>
    </source>
</evidence>
<evidence type="ECO:0000256" key="5">
    <source>
        <dbReference type="ARBA" id="ARBA00023274"/>
    </source>
</evidence>
<dbReference type="InterPro" id="IPR018305">
    <property type="entry name" value="Ribosomal_m50"/>
</dbReference>
<dbReference type="GO" id="GO:1990904">
    <property type="term" value="C:ribonucleoprotein complex"/>
    <property type="evidence" value="ECO:0007669"/>
    <property type="project" value="UniProtKB-KW"/>
</dbReference>
<dbReference type="GO" id="GO:0005739">
    <property type="term" value="C:mitochondrion"/>
    <property type="evidence" value="ECO:0007669"/>
    <property type="project" value="UniProtKB-SubCell"/>
</dbReference>
<evidence type="ECO:0000256" key="6">
    <source>
        <dbReference type="ARBA" id="ARBA00035183"/>
    </source>
</evidence>
<reference evidence="8 9" key="1">
    <citation type="journal article" date="2016" name="Nat. Commun.">
        <title>Ectomycorrhizal ecology is imprinted in the genome of the dominant symbiotic fungus Cenococcum geophilum.</title>
        <authorList>
            <consortium name="DOE Joint Genome Institute"/>
            <person name="Peter M."/>
            <person name="Kohler A."/>
            <person name="Ohm R.A."/>
            <person name="Kuo A."/>
            <person name="Krutzmann J."/>
            <person name="Morin E."/>
            <person name="Arend M."/>
            <person name="Barry K.W."/>
            <person name="Binder M."/>
            <person name="Choi C."/>
            <person name="Clum A."/>
            <person name="Copeland A."/>
            <person name="Grisel N."/>
            <person name="Haridas S."/>
            <person name="Kipfer T."/>
            <person name="LaButti K."/>
            <person name="Lindquist E."/>
            <person name="Lipzen A."/>
            <person name="Maire R."/>
            <person name="Meier B."/>
            <person name="Mihaltcheva S."/>
            <person name="Molinier V."/>
            <person name="Murat C."/>
            <person name="Poggeler S."/>
            <person name="Quandt C.A."/>
            <person name="Sperisen C."/>
            <person name="Tritt A."/>
            <person name="Tisserant E."/>
            <person name="Crous P.W."/>
            <person name="Henrissat B."/>
            <person name="Nehls U."/>
            <person name="Egli S."/>
            <person name="Spatafora J.W."/>
            <person name="Grigoriev I.V."/>
            <person name="Martin F.M."/>
        </authorList>
    </citation>
    <scope>NUCLEOTIDE SEQUENCE [LARGE SCALE GENOMIC DNA]</scope>
    <source>
        <strain evidence="8 9">CBS 207.34</strain>
    </source>
</reference>
<name>A0A8E2F935_9PEZI</name>
<dbReference type="EMBL" id="KV748844">
    <property type="protein sequence ID" value="OCL12681.1"/>
    <property type="molecule type" value="Genomic_DNA"/>
</dbReference>
<dbReference type="Pfam" id="PF10501">
    <property type="entry name" value="Ribosomal_L50"/>
    <property type="match status" value="1"/>
</dbReference>
<gene>
    <name evidence="8" type="ORF">AOQ84DRAFT_372860</name>
</gene>
<evidence type="ECO:0000256" key="1">
    <source>
        <dbReference type="ARBA" id="ARBA00004173"/>
    </source>
</evidence>
<feature type="region of interest" description="Disordered" evidence="7">
    <location>
        <begin position="24"/>
        <end position="84"/>
    </location>
</feature>
<feature type="compositionally biased region" description="Basic and acidic residues" evidence="7">
    <location>
        <begin position="71"/>
        <end position="84"/>
    </location>
</feature>
<keyword evidence="4" id="KW-0496">Mitochondrion</keyword>
<comment type="similarity">
    <text evidence="2">Belongs to the mitochondrion-specific ribosomal protein mL50 family.</text>
</comment>
<organism evidence="8 9">
    <name type="scientific">Glonium stellatum</name>
    <dbReference type="NCBI Taxonomy" id="574774"/>
    <lineage>
        <taxon>Eukaryota</taxon>
        <taxon>Fungi</taxon>
        <taxon>Dikarya</taxon>
        <taxon>Ascomycota</taxon>
        <taxon>Pezizomycotina</taxon>
        <taxon>Dothideomycetes</taxon>
        <taxon>Pleosporomycetidae</taxon>
        <taxon>Gloniales</taxon>
        <taxon>Gloniaceae</taxon>
        <taxon>Glonium</taxon>
    </lineage>
</organism>
<accession>A0A8E2F935</accession>
<evidence type="ECO:0000256" key="3">
    <source>
        <dbReference type="ARBA" id="ARBA00022980"/>
    </source>
</evidence>
<dbReference type="OrthoDB" id="6220758at2759"/>
<evidence type="ECO:0000313" key="8">
    <source>
        <dbReference type="EMBL" id="OCL12681.1"/>
    </source>
</evidence>
<dbReference type="GO" id="GO:0005840">
    <property type="term" value="C:ribosome"/>
    <property type="evidence" value="ECO:0007669"/>
    <property type="project" value="UniProtKB-KW"/>
</dbReference>
<keyword evidence="5" id="KW-0687">Ribonucleoprotein</keyword>
<dbReference type="Proteomes" id="UP000250140">
    <property type="component" value="Unassembled WGS sequence"/>
</dbReference>
<keyword evidence="3" id="KW-0689">Ribosomal protein</keyword>
<sequence>MPRHPWTSLVAAFSTSSSKRYAVMERNPEKSKEFTDKLRKKIWGTEDAPGREDPYSPDSPMRVPKQVNAEDESKVQESEVEEASEKEQAEWEREMEEQRAFKPARTWDGLERVGSNEWAEEFREWKRGRPHFEKMFMPAKKSTHRKEIELALHKALVEVFTLQEAGLDPVMASAGTQIQPQIEWVERVRIGLSSDKTSATLAFPDVAAKMQFLESITKSANQAQGTSEKNSAAGDLPTAGQIHIEALEGLVNESEEMITETKGTISVSQAWATATDASNATKNPSAKATKAKRLPIEDTAESNRWASGWRMISLANLKIKFAVVKRLMQLTGNRIPDPVIQNSKTVGELLDLLSVPPKPKKLAEAIQRDGNLEKVPNVKIYNRRVSPIDKEKEVGRWKVIEYALHERGLPIVGHE</sequence>
<evidence type="ECO:0000256" key="7">
    <source>
        <dbReference type="SAM" id="MobiDB-lite"/>
    </source>
</evidence>
<evidence type="ECO:0000256" key="4">
    <source>
        <dbReference type="ARBA" id="ARBA00023128"/>
    </source>
</evidence>
<keyword evidence="9" id="KW-1185">Reference proteome</keyword>
<dbReference type="AlphaFoldDB" id="A0A8E2F935"/>
<comment type="subcellular location">
    <subcellularLocation>
        <location evidence="1">Mitochondrion</location>
    </subcellularLocation>
</comment>
<proteinExistence type="inferred from homology"/>
<protein>
    <recommendedName>
        <fullName evidence="6">Large ribosomal subunit protein mL50</fullName>
    </recommendedName>
</protein>